<dbReference type="InterPro" id="IPR034154">
    <property type="entry name" value="TOPRIM_DnaG/twinkle"/>
</dbReference>
<feature type="compositionally biased region" description="Basic and acidic residues" evidence="1">
    <location>
        <begin position="85"/>
        <end position="107"/>
    </location>
</feature>
<evidence type="ECO:0000256" key="1">
    <source>
        <dbReference type="SAM" id="MobiDB-lite"/>
    </source>
</evidence>
<keyword evidence="4" id="KW-1185">Reference proteome</keyword>
<dbReference type="OrthoDB" id="9067983at2"/>
<feature type="region of interest" description="Disordered" evidence="1">
    <location>
        <begin position="85"/>
        <end position="110"/>
    </location>
</feature>
<reference evidence="3 4" key="1">
    <citation type="submission" date="2019-07" db="EMBL/GenBank/DDBJ databases">
        <title>Tepidimonas alkaliphilus YIM 72238 draft genome.</title>
        <authorList>
            <person name="Da Costa M.S."/>
            <person name="Froufe H.J.C."/>
            <person name="Egas C."/>
            <person name="Albuquerque L."/>
        </authorList>
    </citation>
    <scope>NUCLEOTIDE SEQUENCE [LARGE SCALE GENOMIC DNA]</scope>
    <source>
        <strain evidence="3 4">YIM 72238</strain>
    </source>
</reference>
<keyword evidence="3" id="KW-0808">Transferase</keyword>
<dbReference type="EC" id="2.7.7.-" evidence="3"/>
<feature type="region of interest" description="Disordered" evidence="1">
    <location>
        <begin position="430"/>
        <end position="452"/>
    </location>
</feature>
<evidence type="ECO:0000259" key="2">
    <source>
        <dbReference type="PROSITE" id="PS50880"/>
    </source>
</evidence>
<protein>
    <submittedName>
        <fullName evidence="3">DNA primase TraC</fullName>
        <ecNumber evidence="3">2.7.7.-</ecNumber>
    </submittedName>
</protein>
<dbReference type="RefSeq" id="WP_143889471.1">
    <property type="nucleotide sequence ID" value="NZ_VJNB01000002.1"/>
</dbReference>
<feature type="compositionally biased region" description="Basic and acidic residues" evidence="1">
    <location>
        <begin position="430"/>
        <end position="442"/>
    </location>
</feature>
<sequence>MLTWVDAVVRACQQVGLEPPRHAEPGRWARCDVAGAGAAGRGDGSAYVFPDGAGAFVRNWRTGEDAVAFVDDDQPVTAQQRRERQRQIEQARRQAEAERQQRQEEAAARAAELWRSAAPAPADHGYLIKKGIQPHGLRVSSDGLLLVPLRDTTGKLWSLQTIGPGGTKRFLPGGRTQACYWSVGRPDGVVVLCEGVATAASIYESTGLATAAAMSSGNLLPVARALRDKLPDAELVVAADNDAATEGNPGLTAAVEAAKAVGARLAVPRWSDGRAGALDFNDLHRAEGAQAVRRLIEAAEAAADDGEALDRETILEAARQRLEPDIGDIMPIFPVEALGPLAGVCRAIAGGRQVEAAIVGSGLLSVAALLASAHWDVETIDGDRRPLSLFALTAAASGTGKDAADRITSAAVYRWQRQANEAYQQALRDHEAALGSRKKGEPPPEPPTAPHRLCSDMTVEGLRRAFAEGVACQGVFSTEAAAVLAGHGFSAEHRAKTAAALCGLWDRGHLSVLRAGQGRFERSGLRLSAHLAVQPAAVAEALHDPLLAQIGLWPRFLLAWPPMPKPRRHLIWRPEDDPHVRRWWMRCEDLLALPEPDGERIVLRLSDEARQVLADFFEACERRAARGGDLWDVRPFALRAAEQATRVAGVLTAIRGHAVVSMEDAHNGVALASYSLGCWQAALGRRQRDKAADHALALLRWLLDRPGARATSTEIIRQGPRALRSAEVRDAAVARLVETGVVQVRGGAVAVVGDSLSPLAAKTAKAAKSLDSQGFARGEDAAKDGESPAHHADPSPAVRHSSPAVRHAASPAPQGFSPDSPPSPVMDVANPAPLGDDRLEEWL</sequence>
<gene>
    <name evidence="3" type="primary">traC</name>
    <name evidence="3" type="ORF">Talka_00418</name>
</gene>
<keyword evidence="3" id="KW-0548">Nucleotidyltransferase</keyword>
<dbReference type="Pfam" id="PF13362">
    <property type="entry name" value="Toprim_3"/>
    <property type="match status" value="1"/>
</dbReference>
<organism evidence="3 4">
    <name type="scientific">Tepidimonas alkaliphilus</name>
    <dbReference type="NCBI Taxonomy" id="2588942"/>
    <lineage>
        <taxon>Bacteria</taxon>
        <taxon>Pseudomonadati</taxon>
        <taxon>Pseudomonadota</taxon>
        <taxon>Betaproteobacteria</taxon>
        <taxon>Burkholderiales</taxon>
        <taxon>Tepidimonas</taxon>
    </lineage>
</organism>
<name>A0A554WB20_9BURK</name>
<accession>A0A554WB20</accession>
<dbReference type="InterPro" id="IPR006171">
    <property type="entry name" value="TOPRIM_dom"/>
</dbReference>
<evidence type="ECO:0000313" key="4">
    <source>
        <dbReference type="Proteomes" id="UP000315736"/>
    </source>
</evidence>
<proteinExistence type="predicted"/>
<feature type="domain" description="Toprim" evidence="2">
    <location>
        <begin position="188"/>
        <end position="278"/>
    </location>
</feature>
<dbReference type="Pfam" id="PF13148">
    <property type="entry name" value="DUF3987"/>
    <property type="match status" value="1"/>
</dbReference>
<dbReference type="AlphaFoldDB" id="A0A554WB20"/>
<evidence type="ECO:0000313" key="3">
    <source>
        <dbReference type="EMBL" id="TSE20755.1"/>
    </source>
</evidence>
<dbReference type="Proteomes" id="UP000315736">
    <property type="component" value="Unassembled WGS sequence"/>
</dbReference>
<dbReference type="SMART" id="SM00493">
    <property type="entry name" value="TOPRIM"/>
    <property type="match status" value="1"/>
</dbReference>
<dbReference type="CDD" id="cd01029">
    <property type="entry name" value="TOPRIM_primases"/>
    <property type="match status" value="1"/>
</dbReference>
<dbReference type="EMBL" id="VJNB01000002">
    <property type="protein sequence ID" value="TSE20755.1"/>
    <property type="molecule type" value="Genomic_DNA"/>
</dbReference>
<dbReference type="PROSITE" id="PS50880">
    <property type="entry name" value="TOPRIM"/>
    <property type="match status" value="1"/>
</dbReference>
<dbReference type="InterPro" id="IPR025048">
    <property type="entry name" value="DUF3987"/>
</dbReference>
<comment type="caution">
    <text evidence="3">The sequence shown here is derived from an EMBL/GenBank/DDBJ whole genome shotgun (WGS) entry which is preliminary data.</text>
</comment>
<dbReference type="GO" id="GO:0016779">
    <property type="term" value="F:nucleotidyltransferase activity"/>
    <property type="evidence" value="ECO:0007669"/>
    <property type="project" value="UniProtKB-KW"/>
</dbReference>
<feature type="compositionally biased region" description="Basic and acidic residues" evidence="1">
    <location>
        <begin position="777"/>
        <end position="793"/>
    </location>
</feature>
<dbReference type="Gene3D" id="3.40.1360.10">
    <property type="match status" value="1"/>
</dbReference>
<feature type="region of interest" description="Disordered" evidence="1">
    <location>
        <begin position="767"/>
        <end position="843"/>
    </location>
</feature>